<dbReference type="Pfam" id="PF17919">
    <property type="entry name" value="RT_RNaseH_2"/>
    <property type="match status" value="1"/>
</dbReference>
<protein>
    <recommendedName>
        <fullName evidence="8">Pol protein</fullName>
    </recommendedName>
</protein>
<sequence>MLVNTPLCRNPRINCLPPSTPSSSQCNSNAQTLSIPGRMPQSPPSNHGSKNGDHKNDEYEEFEPINEDNWDCFQEINDSPPEGNNGSPGSAPPDNGPPDGNDGPPDGNNNGPLDVDNNGPLDGNNRNNGNNGNSKNHQHHGNNGPLDGNDGPPGGNGNFDKSSESDEQGLACCRCHCVDNKTKIIPTRPRFQMSLTDPAQKSSKLSSLNVGFTSAPIRRTVLNWFEVCLLQEDEHVMLSCVVYWYHFVTELWSTFGVANPKEEAAKPLEALTMKSSKKIANYTIQFLKHSSKLSWNEDSSTTSAASAWVSKETIDLSSIPDEYHKFADVFSKSHTDSLAPHQPYDLKINLEDGSQPPVGTIYSLSPSKLEALCEFINKHLSIGFICPTSSPHSAPVLFVKKKDSFLQLCVDFRGLNWITKKDHYPLPPISNLLNSPHKACIYTKIDLHHAYHLICIAKGNKWKTAFRTHYGSFEWLVMPFGLTNAPAAFQWFMNDMFSDLLDISVTVYLDNILIYSNNLNTHCQHVKEVLCHLHKHGLFAKVEKCEFHSKSIKIIKEWPEPKKVKDIQSFLDFANFYRCFIYNYSNIIVPLTRLTCKSVPWNFNNKCCTTFNNLKEAFTSTPILTHRIPDSQIIVETNASDYALAAILLIITDDNEVHLIAFCTFNSAESNYDTHDKELLAIFEAFQIWQHYLEGSGLPINVLPIPEQPWNSISMDFIEKLPTSSRYDTILVIINRLSKQAIFIPTHNTITSTELACLFVIHVFSKHGVPSHVTSNHGSEFVSHFFHSLGTALDMRLHFTLRYHPEGDRQTEHTNQTLEQYLRVYCNYQQVNWSKLLLLTEFMYNNAPSATTGISPFFANKGYHPNISIYPEHDITSTCTQEFAVNLQELQETLKSEISADSQRLPAPNFKIGQ</sequence>
<dbReference type="PROSITE" id="PS50878">
    <property type="entry name" value="RT_POL"/>
    <property type="match status" value="1"/>
</dbReference>
<accession>A0AAD5VQ75</accession>
<dbReference type="InterPro" id="IPR041577">
    <property type="entry name" value="RT_RNaseH_2"/>
</dbReference>
<feature type="compositionally biased region" description="Acidic residues" evidence="3">
    <location>
        <begin position="58"/>
        <end position="70"/>
    </location>
</feature>
<dbReference type="InterPro" id="IPR036397">
    <property type="entry name" value="RNaseH_sf"/>
</dbReference>
<dbReference type="Gene3D" id="3.10.10.10">
    <property type="entry name" value="HIV Type 1 Reverse Transcriptase, subunit A, domain 1"/>
    <property type="match status" value="1"/>
</dbReference>
<feature type="compositionally biased region" description="Low complexity" evidence="3">
    <location>
        <begin position="77"/>
        <end position="89"/>
    </location>
</feature>
<dbReference type="Gene3D" id="3.30.70.270">
    <property type="match status" value="2"/>
</dbReference>
<comment type="caution">
    <text evidence="6">The sequence shown here is derived from an EMBL/GenBank/DDBJ whole genome shotgun (WGS) entry which is preliminary data.</text>
</comment>
<evidence type="ECO:0000313" key="7">
    <source>
        <dbReference type="Proteomes" id="UP001213000"/>
    </source>
</evidence>
<dbReference type="GO" id="GO:0005634">
    <property type="term" value="C:nucleus"/>
    <property type="evidence" value="ECO:0007669"/>
    <property type="project" value="UniProtKB-ARBA"/>
</dbReference>
<feature type="domain" description="Integrase catalytic" evidence="5">
    <location>
        <begin position="705"/>
        <end position="864"/>
    </location>
</feature>
<evidence type="ECO:0008006" key="8">
    <source>
        <dbReference type="Google" id="ProtNLM"/>
    </source>
</evidence>
<evidence type="ECO:0000256" key="1">
    <source>
        <dbReference type="ARBA" id="ARBA00022884"/>
    </source>
</evidence>
<proteinExistence type="predicted"/>
<dbReference type="InterPro" id="IPR000477">
    <property type="entry name" value="RT_dom"/>
</dbReference>
<dbReference type="Pfam" id="PF00078">
    <property type="entry name" value="RVT_1"/>
    <property type="match status" value="1"/>
</dbReference>
<evidence type="ECO:0000259" key="5">
    <source>
        <dbReference type="PROSITE" id="PS50994"/>
    </source>
</evidence>
<dbReference type="GO" id="GO:0003723">
    <property type="term" value="F:RNA binding"/>
    <property type="evidence" value="ECO:0007669"/>
    <property type="project" value="UniProtKB-KW"/>
</dbReference>
<name>A0AAD5VQ75_9AGAR</name>
<evidence type="ECO:0000259" key="4">
    <source>
        <dbReference type="PROSITE" id="PS50878"/>
    </source>
</evidence>
<dbReference type="PROSITE" id="PS50994">
    <property type="entry name" value="INTEGRASE"/>
    <property type="match status" value="1"/>
</dbReference>
<feature type="domain" description="Reverse transcriptase" evidence="4">
    <location>
        <begin position="380"/>
        <end position="575"/>
    </location>
</feature>
<dbReference type="GO" id="GO:0015074">
    <property type="term" value="P:DNA integration"/>
    <property type="evidence" value="ECO:0007669"/>
    <property type="project" value="InterPro"/>
</dbReference>
<evidence type="ECO:0000256" key="2">
    <source>
        <dbReference type="ARBA" id="ARBA00023268"/>
    </source>
</evidence>
<dbReference type="Gene3D" id="3.30.420.10">
    <property type="entry name" value="Ribonuclease H-like superfamily/Ribonuclease H"/>
    <property type="match status" value="1"/>
</dbReference>
<feature type="region of interest" description="Disordered" evidence="3">
    <location>
        <begin position="16"/>
        <end position="163"/>
    </location>
</feature>
<evidence type="ECO:0000256" key="3">
    <source>
        <dbReference type="SAM" id="MobiDB-lite"/>
    </source>
</evidence>
<dbReference type="SUPFAM" id="SSF56672">
    <property type="entry name" value="DNA/RNA polymerases"/>
    <property type="match status" value="1"/>
</dbReference>
<dbReference type="InterPro" id="IPR043502">
    <property type="entry name" value="DNA/RNA_pol_sf"/>
</dbReference>
<evidence type="ECO:0000313" key="6">
    <source>
        <dbReference type="EMBL" id="KAJ3566548.1"/>
    </source>
</evidence>
<dbReference type="CDD" id="cd01647">
    <property type="entry name" value="RT_LTR"/>
    <property type="match status" value="1"/>
</dbReference>
<dbReference type="Proteomes" id="UP001213000">
    <property type="component" value="Unassembled WGS sequence"/>
</dbReference>
<dbReference type="FunFam" id="3.30.70.270:FF:000020">
    <property type="entry name" value="Transposon Tf2-6 polyprotein-like Protein"/>
    <property type="match status" value="1"/>
</dbReference>
<keyword evidence="1" id="KW-0694">RNA-binding</keyword>
<feature type="compositionally biased region" description="Polar residues" evidence="3">
    <location>
        <begin position="21"/>
        <end position="34"/>
    </location>
</feature>
<dbReference type="AlphaFoldDB" id="A0AAD5VQ75"/>
<keyword evidence="2" id="KW-0511">Multifunctional enzyme</keyword>
<dbReference type="PANTHER" id="PTHR37984">
    <property type="entry name" value="PROTEIN CBG26694"/>
    <property type="match status" value="1"/>
</dbReference>
<dbReference type="GO" id="GO:0003824">
    <property type="term" value="F:catalytic activity"/>
    <property type="evidence" value="ECO:0007669"/>
    <property type="project" value="UniProtKB-KW"/>
</dbReference>
<dbReference type="SUPFAM" id="SSF53098">
    <property type="entry name" value="Ribonuclease H-like"/>
    <property type="match status" value="1"/>
</dbReference>
<dbReference type="InterPro" id="IPR001584">
    <property type="entry name" value="Integrase_cat-core"/>
</dbReference>
<dbReference type="InterPro" id="IPR012337">
    <property type="entry name" value="RNaseH-like_sf"/>
</dbReference>
<dbReference type="InterPro" id="IPR050951">
    <property type="entry name" value="Retrovirus_Pol_polyprotein"/>
</dbReference>
<dbReference type="PANTHER" id="PTHR37984:SF5">
    <property type="entry name" value="PROTEIN NYNRIN-LIKE"/>
    <property type="match status" value="1"/>
</dbReference>
<organism evidence="6 7">
    <name type="scientific">Leucocoprinus birnbaumii</name>
    <dbReference type="NCBI Taxonomy" id="56174"/>
    <lineage>
        <taxon>Eukaryota</taxon>
        <taxon>Fungi</taxon>
        <taxon>Dikarya</taxon>
        <taxon>Basidiomycota</taxon>
        <taxon>Agaricomycotina</taxon>
        <taxon>Agaricomycetes</taxon>
        <taxon>Agaricomycetidae</taxon>
        <taxon>Agaricales</taxon>
        <taxon>Agaricineae</taxon>
        <taxon>Agaricaceae</taxon>
        <taxon>Leucocoprinus</taxon>
    </lineage>
</organism>
<reference evidence="6" key="1">
    <citation type="submission" date="2022-07" db="EMBL/GenBank/DDBJ databases">
        <title>Genome Sequence of Leucocoprinus birnbaumii.</title>
        <authorList>
            <person name="Buettner E."/>
        </authorList>
    </citation>
    <scope>NUCLEOTIDE SEQUENCE</scope>
    <source>
        <strain evidence="6">VT141</strain>
    </source>
</reference>
<feature type="compositionally biased region" description="Low complexity" evidence="3">
    <location>
        <begin position="97"/>
        <end position="150"/>
    </location>
</feature>
<keyword evidence="7" id="KW-1185">Reference proteome</keyword>
<gene>
    <name evidence="6" type="ORF">NP233_g6936</name>
</gene>
<dbReference type="EMBL" id="JANIEX010000479">
    <property type="protein sequence ID" value="KAJ3566548.1"/>
    <property type="molecule type" value="Genomic_DNA"/>
</dbReference>
<dbReference type="InterPro" id="IPR043128">
    <property type="entry name" value="Rev_trsase/Diguanyl_cyclase"/>
</dbReference>